<reference evidence="1 2" key="1">
    <citation type="submission" date="2015-06" db="EMBL/GenBank/DDBJ databases">
        <title>Draft genome sequencing of a biphenyl-degrading bacterium, Janthinobacterium lividum MEG1.</title>
        <authorList>
            <person name="Shimodaira J."/>
            <person name="Hatta T."/>
        </authorList>
    </citation>
    <scope>NUCLEOTIDE SEQUENCE [LARGE SCALE GENOMIC DNA]</scope>
    <source>
        <strain evidence="1 2">MEG1</strain>
    </source>
</reference>
<comment type="caution">
    <text evidence="1">The sequence shown here is derived from an EMBL/GenBank/DDBJ whole genome shotgun (WGS) entry which is preliminary data.</text>
</comment>
<evidence type="ECO:0000313" key="2">
    <source>
        <dbReference type="Proteomes" id="UP000179840"/>
    </source>
</evidence>
<organism evidence="1 2">
    <name type="scientific">Janthinobacterium lividum</name>
    <dbReference type="NCBI Taxonomy" id="29581"/>
    <lineage>
        <taxon>Bacteria</taxon>
        <taxon>Pseudomonadati</taxon>
        <taxon>Pseudomonadota</taxon>
        <taxon>Betaproteobacteria</taxon>
        <taxon>Burkholderiales</taxon>
        <taxon>Oxalobacteraceae</taxon>
        <taxon>Janthinobacterium</taxon>
    </lineage>
</organism>
<protein>
    <submittedName>
        <fullName evidence="1">Uncharacterized protein</fullName>
    </submittedName>
</protein>
<dbReference type="Proteomes" id="UP000179840">
    <property type="component" value="Unassembled WGS sequence"/>
</dbReference>
<gene>
    <name evidence="1" type="ORF">AKG95_01530</name>
</gene>
<name>A0A1S1UCX8_9BURK</name>
<proteinExistence type="predicted"/>
<accession>A0A1S1UCX8</accession>
<dbReference type="EMBL" id="LFKP01000003">
    <property type="protein sequence ID" value="OHV97978.1"/>
    <property type="molecule type" value="Genomic_DNA"/>
</dbReference>
<sequence length="95" mass="10518">MFDRVVMDVINMVGEVALIAQDMLPIPLLPDIFKIAVLAEPCLDQAPARHEIGIAFRQGPDAMQVIRQDDDSVDSEWPFIAHGAESVPHQVYSCC</sequence>
<dbReference type="AlphaFoldDB" id="A0A1S1UCX8"/>
<evidence type="ECO:0000313" key="1">
    <source>
        <dbReference type="EMBL" id="OHV97978.1"/>
    </source>
</evidence>